<comment type="caution">
    <text evidence="5">The sequence shown here is derived from an EMBL/GenBank/DDBJ whole genome shotgun (WGS) entry which is preliminary data.</text>
</comment>
<protein>
    <submittedName>
        <fullName evidence="5">Trypsin-like peptidase domain-containing protein</fullName>
    </submittedName>
</protein>
<evidence type="ECO:0000259" key="4">
    <source>
        <dbReference type="Pfam" id="PF13180"/>
    </source>
</evidence>
<name>A0ABS0M442_9GAMM</name>
<dbReference type="SUPFAM" id="SSF50156">
    <property type="entry name" value="PDZ domain-like"/>
    <property type="match status" value="1"/>
</dbReference>
<keyword evidence="3" id="KW-1133">Transmembrane helix</keyword>
<dbReference type="PANTHER" id="PTHR43343">
    <property type="entry name" value="PEPTIDASE S12"/>
    <property type="match status" value="1"/>
</dbReference>
<dbReference type="InterPro" id="IPR009003">
    <property type="entry name" value="Peptidase_S1_PA"/>
</dbReference>
<dbReference type="InterPro" id="IPR051201">
    <property type="entry name" value="Chloro_Bact_Ser_Proteases"/>
</dbReference>
<gene>
    <name evidence="5" type="ORF">I5U16_19650</name>
</gene>
<dbReference type="Gene3D" id="2.30.42.10">
    <property type="match status" value="1"/>
</dbReference>
<organism evidence="5 6">
    <name type="scientific">Serratia surfactantfaciens</name>
    <dbReference type="NCBI Taxonomy" id="2741499"/>
    <lineage>
        <taxon>Bacteria</taxon>
        <taxon>Pseudomonadati</taxon>
        <taxon>Pseudomonadota</taxon>
        <taxon>Gammaproteobacteria</taxon>
        <taxon>Enterobacterales</taxon>
        <taxon>Yersiniaceae</taxon>
        <taxon>Serratia</taxon>
    </lineage>
</organism>
<evidence type="ECO:0000313" key="6">
    <source>
        <dbReference type="Proteomes" id="UP000635335"/>
    </source>
</evidence>
<keyword evidence="2" id="KW-0378">Hydrolase</keyword>
<dbReference type="SUPFAM" id="SSF50494">
    <property type="entry name" value="Trypsin-like serine proteases"/>
    <property type="match status" value="1"/>
</dbReference>
<dbReference type="Proteomes" id="UP000635335">
    <property type="component" value="Unassembled WGS sequence"/>
</dbReference>
<dbReference type="PRINTS" id="PR00834">
    <property type="entry name" value="PROTEASES2C"/>
</dbReference>
<dbReference type="Gene3D" id="2.40.10.120">
    <property type="match status" value="1"/>
</dbReference>
<accession>A0ABS0M442</accession>
<dbReference type="EMBL" id="JADUMB010000008">
    <property type="protein sequence ID" value="MBH1922361.1"/>
    <property type="molecule type" value="Genomic_DNA"/>
</dbReference>
<feature type="transmembrane region" description="Helical" evidence="3">
    <location>
        <begin position="20"/>
        <end position="38"/>
    </location>
</feature>
<dbReference type="InterPro" id="IPR001478">
    <property type="entry name" value="PDZ"/>
</dbReference>
<keyword evidence="1" id="KW-0645">Protease</keyword>
<feature type="domain" description="PDZ" evidence="4">
    <location>
        <begin position="261"/>
        <end position="347"/>
    </location>
</feature>
<evidence type="ECO:0000256" key="3">
    <source>
        <dbReference type="SAM" id="Phobius"/>
    </source>
</evidence>
<evidence type="ECO:0000256" key="2">
    <source>
        <dbReference type="ARBA" id="ARBA00022801"/>
    </source>
</evidence>
<proteinExistence type="predicted"/>
<reference evidence="5 6" key="1">
    <citation type="submission" date="2020-11" db="EMBL/GenBank/DDBJ databases">
        <title>Enhanced detection system for hospital associated transmission using whole genome sequencing surveillance.</title>
        <authorList>
            <person name="Harrison L.H."/>
            <person name="Van Tyne D."/>
            <person name="Marsh J.W."/>
            <person name="Griffith M.P."/>
            <person name="Snyder D.J."/>
            <person name="Cooper V.S."/>
            <person name="Mustapha M."/>
        </authorList>
    </citation>
    <scope>NUCLEOTIDE SEQUENCE [LARGE SCALE GENOMIC DNA]</scope>
    <source>
        <strain evidence="5 6">SER00227</strain>
    </source>
</reference>
<dbReference type="InterPro" id="IPR036034">
    <property type="entry name" value="PDZ_sf"/>
</dbReference>
<keyword evidence="3" id="KW-0472">Membrane</keyword>
<evidence type="ECO:0000256" key="1">
    <source>
        <dbReference type="ARBA" id="ARBA00022670"/>
    </source>
</evidence>
<dbReference type="PANTHER" id="PTHR43343:SF3">
    <property type="entry name" value="PROTEASE DO-LIKE 8, CHLOROPLASTIC"/>
    <property type="match status" value="1"/>
</dbReference>
<dbReference type="Pfam" id="PF13365">
    <property type="entry name" value="Trypsin_2"/>
    <property type="match status" value="1"/>
</dbReference>
<dbReference type="InterPro" id="IPR001940">
    <property type="entry name" value="Peptidase_S1C"/>
</dbReference>
<sequence length="353" mass="37529">MKNVLIITIGHCESAMNKKVIHMLIGVFIGAVVSTLYFKQFANQNRQNVNELSLSMAIERALPSVVYIYSKDCNDVVYGCPLGTGVIMDNRGHVVTNHHVVNGVKNMVALLSDATIREVAVVGYDKLTDLAVLKMDPVATTPIRIDEGKKIKVGDFVLAIGNPYNLVGSVSHGIVSAIGRNGFGVIGRQTFIQTDAPINKGNSGGPLVNVSGEMIGMNTSVFSVDQDLNSVKGISFALPVRLVNKVMKKIVAEGRVIRGCIGVEAANVSAMSGKLGGKYNVLVTGVKRAGAASDAGLQEGDVINKLAGKVIDNAQDALNIIAETPPGQYIDVALDRKEKNIVLSVKVDDCENE</sequence>
<keyword evidence="3" id="KW-0812">Transmembrane</keyword>
<keyword evidence="6" id="KW-1185">Reference proteome</keyword>
<dbReference type="Pfam" id="PF13180">
    <property type="entry name" value="PDZ_2"/>
    <property type="match status" value="1"/>
</dbReference>
<evidence type="ECO:0000313" key="5">
    <source>
        <dbReference type="EMBL" id="MBH1922361.1"/>
    </source>
</evidence>